<comment type="subcellular location">
    <subcellularLocation>
        <location evidence="1">Periplasm</location>
    </subcellularLocation>
</comment>
<dbReference type="GO" id="GO:0042884">
    <property type="term" value="P:microcin transport"/>
    <property type="evidence" value="ECO:0007669"/>
    <property type="project" value="TreeGrafter"/>
</dbReference>
<feature type="region of interest" description="Disordered" evidence="4">
    <location>
        <begin position="41"/>
        <end position="68"/>
    </location>
</feature>
<evidence type="ECO:0000256" key="1">
    <source>
        <dbReference type="ARBA" id="ARBA00004418"/>
    </source>
</evidence>
<evidence type="ECO:0000256" key="2">
    <source>
        <dbReference type="ARBA" id="ARBA00005695"/>
    </source>
</evidence>
<comment type="caution">
    <text evidence="6">The sequence shown here is derived from an EMBL/GenBank/DDBJ whole genome shotgun (WGS) entry which is preliminary data.</text>
</comment>
<dbReference type="PANTHER" id="PTHR30290:SF64">
    <property type="entry name" value="ABC TRANSPORTER PERIPLASMIC BINDING PROTEIN"/>
    <property type="match status" value="1"/>
</dbReference>
<accession>A0A017HJJ6</accession>
<proteinExistence type="inferred from homology"/>
<dbReference type="Proteomes" id="UP000019666">
    <property type="component" value="Unassembled WGS sequence"/>
</dbReference>
<dbReference type="CDD" id="cd08497">
    <property type="entry name" value="MbnE-like"/>
    <property type="match status" value="1"/>
</dbReference>
<evidence type="ECO:0000256" key="3">
    <source>
        <dbReference type="ARBA" id="ARBA00022729"/>
    </source>
</evidence>
<dbReference type="PANTHER" id="PTHR30290">
    <property type="entry name" value="PERIPLASMIC BINDING COMPONENT OF ABC TRANSPORTER"/>
    <property type="match status" value="1"/>
</dbReference>
<evidence type="ECO:0000313" key="7">
    <source>
        <dbReference type="Proteomes" id="UP000019666"/>
    </source>
</evidence>
<dbReference type="GO" id="GO:0015833">
    <property type="term" value="P:peptide transport"/>
    <property type="evidence" value="ECO:0007669"/>
    <property type="project" value="TreeGrafter"/>
</dbReference>
<reference evidence="6 7" key="1">
    <citation type="submission" date="2013-02" db="EMBL/GenBank/DDBJ databases">
        <authorList>
            <person name="Fiebig A."/>
            <person name="Goeker M."/>
            <person name="Klenk H.-P.P."/>
        </authorList>
    </citation>
    <scope>NUCLEOTIDE SEQUENCE [LARGE SCALE GENOMIC DNA]</scope>
    <source>
        <strain evidence="6 7">DSM 19309</strain>
    </source>
</reference>
<keyword evidence="3" id="KW-0732">Signal</keyword>
<dbReference type="PATRIC" id="fig|442562.3.peg.3754"/>
<dbReference type="Gene3D" id="3.10.105.10">
    <property type="entry name" value="Dipeptide-binding Protein, Domain 3"/>
    <property type="match status" value="1"/>
</dbReference>
<keyword evidence="7" id="KW-1185">Reference proteome</keyword>
<comment type="similarity">
    <text evidence="2">Belongs to the bacterial solute-binding protein 5 family.</text>
</comment>
<dbReference type="InterPro" id="IPR039424">
    <property type="entry name" value="SBP_5"/>
</dbReference>
<dbReference type="GO" id="GO:0030288">
    <property type="term" value="C:outer membrane-bounded periplasmic space"/>
    <property type="evidence" value="ECO:0007669"/>
    <property type="project" value="TreeGrafter"/>
</dbReference>
<evidence type="ECO:0000313" key="6">
    <source>
        <dbReference type="EMBL" id="EYD74511.1"/>
    </source>
</evidence>
<evidence type="ECO:0000259" key="5">
    <source>
        <dbReference type="Pfam" id="PF00496"/>
    </source>
</evidence>
<protein>
    <submittedName>
        <fullName evidence="6">Oligopeptide ABC transporter, periplasmic oligopeptide-binding protein OppA</fullName>
    </submittedName>
</protein>
<dbReference type="OrthoDB" id="9803988at2"/>
<dbReference type="SUPFAM" id="SSF53850">
    <property type="entry name" value="Periplasmic binding protein-like II"/>
    <property type="match status" value="1"/>
</dbReference>
<dbReference type="GO" id="GO:0043190">
    <property type="term" value="C:ATP-binding cassette (ABC) transporter complex"/>
    <property type="evidence" value="ECO:0007669"/>
    <property type="project" value="InterPro"/>
</dbReference>
<organism evidence="6 7">
    <name type="scientific">Rubellimicrobium mesophilum DSM 19309</name>
    <dbReference type="NCBI Taxonomy" id="442562"/>
    <lineage>
        <taxon>Bacteria</taxon>
        <taxon>Pseudomonadati</taxon>
        <taxon>Pseudomonadota</taxon>
        <taxon>Alphaproteobacteria</taxon>
        <taxon>Rhodobacterales</taxon>
        <taxon>Roseobacteraceae</taxon>
        <taxon>Rubellimicrobium</taxon>
    </lineage>
</organism>
<dbReference type="PIRSF" id="PIRSF002741">
    <property type="entry name" value="MppA"/>
    <property type="match status" value="1"/>
</dbReference>
<dbReference type="EMBL" id="AOSK01000111">
    <property type="protein sequence ID" value="EYD74511.1"/>
    <property type="molecule type" value="Genomic_DNA"/>
</dbReference>
<dbReference type="HOGENOM" id="CLU_023171_0_0_5"/>
<dbReference type="Gene3D" id="3.40.190.10">
    <property type="entry name" value="Periplasmic binding protein-like II"/>
    <property type="match status" value="1"/>
</dbReference>
<dbReference type="InterPro" id="IPR000914">
    <property type="entry name" value="SBP_5_dom"/>
</dbReference>
<name>A0A017HJJ6_9RHOB</name>
<dbReference type="STRING" id="442562.Rumeso_03807"/>
<dbReference type="RefSeq" id="WP_082484292.1">
    <property type="nucleotide sequence ID" value="NZ_KK088604.1"/>
</dbReference>
<dbReference type="InterPro" id="IPR030678">
    <property type="entry name" value="Peptide/Ni-bd"/>
</dbReference>
<evidence type="ECO:0000256" key="4">
    <source>
        <dbReference type="SAM" id="MobiDB-lite"/>
    </source>
</evidence>
<dbReference type="GO" id="GO:1904680">
    <property type="term" value="F:peptide transmembrane transporter activity"/>
    <property type="evidence" value="ECO:0007669"/>
    <property type="project" value="TreeGrafter"/>
</dbReference>
<feature type="domain" description="Solute-binding protein family 5" evidence="5">
    <location>
        <begin position="149"/>
        <end position="555"/>
    </location>
</feature>
<sequence length="657" mass="73455">MPQARTLALTRSLPSPRLGLSFLALAGVLWAWEARAQEAAAGTEPATAEGTQVAAATAADQPAPDQQTTVSHGYNFFGDLKYPADFAHYDYVNPDAPKGGEISIWAQGTFDNMNPYATKEGNPGALSSVGYESIMEAPADEVGSLYCLLCETIEYPADRSWVIFHLRPGVTFSDGTPMTAEDVAFSHDLLITQGTESFRYVVSKMIPTVEVIDPLTVRFDFSPDFSPQDTIPQAAATPVFSKAWYDRTGARLDESRFDISPGTGPYVLDSYDQNRRITYRRNPDYWGQDLPINVGRNNFDRIRVEYFSDPTAAMEAFKAGEYTFRLENSSLQWATAYDFPALDQGYVVRETLDDGSLPGASGFIFNMTREKLQDRRVRQALALMYNFTWTNETLQYGLFEQRASFWQGTDLAAQGVPGGRELELLQSVADKLPPEILTEPVTMPHESGERQLDRGNLRKALALLEEAGWVTGNDGLLRNDAGETLQVEFLSSNPSFDRILLPYVDNLKTLGVDATYTRVDDAQYTERTNNFDFDMIYDGYVNSLEEGESLGQRYGSSGVGDIFNPASYSNPAVDALIPYVAKATTREEMAAGVRAIDRILRYDLFEVPTWFKANHWVAYWDMYDHPETIPPYSLGYLDFWWYDEAGAKRLHDAGALR</sequence>
<dbReference type="Pfam" id="PF00496">
    <property type="entry name" value="SBP_bac_5"/>
    <property type="match status" value="1"/>
</dbReference>
<gene>
    <name evidence="6" type="ORF">Rumeso_03807</name>
</gene>
<dbReference type="AlphaFoldDB" id="A0A017HJJ6"/>